<dbReference type="PANTHER" id="PTHR31435:SF10">
    <property type="entry name" value="BSR4717 PROTEIN"/>
    <property type="match status" value="1"/>
</dbReference>
<dbReference type="SUPFAM" id="SSF55729">
    <property type="entry name" value="Acyl-CoA N-acyltransferases (Nat)"/>
    <property type="match status" value="1"/>
</dbReference>
<dbReference type="Proteomes" id="UP000622653">
    <property type="component" value="Unassembled WGS sequence"/>
</dbReference>
<gene>
    <name evidence="3" type="ORF">IRY55_11170</name>
</gene>
<dbReference type="AlphaFoldDB" id="A0A8J7G462"/>
<dbReference type="Gene3D" id="3.40.630.30">
    <property type="match status" value="1"/>
</dbReference>
<feature type="domain" description="N-acetyltransferase" evidence="2">
    <location>
        <begin position="3"/>
        <end position="90"/>
    </location>
</feature>
<proteinExistence type="predicted"/>
<dbReference type="PROSITE" id="PS51729">
    <property type="entry name" value="GNAT_YJDJ"/>
    <property type="match status" value="1"/>
</dbReference>
<dbReference type="PANTHER" id="PTHR31435">
    <property type="entry name" value="PROTEIN NATD1"/>
    <property type="match status" value="1"/>
</dbReference>
<accession>A0A8J7G462</accession>
<dbReference type="PROSITE" id="PS51186">
    <property type="entry name" value="GNAT"/>
    <property type="match status" value="1"/>
</dbReference>
<dbReference type="InterPro" id="IPR016181">
    <property type="entry name" value="Acyl_CoA_acyltransferase"/>
</dbReference>
<name>A0A8J7G462_9BACL</name>
<dbReference type="InterPro" id="IPR000182">
    <property type="entry name" value="GNAT_dom"/>
</dbReference>
<evidence type="ECO:0000313" key="3">
    <source>
        <dbReference type="EMBL" id="MBF4501925.1"/>
    </source>
</evidence>
<reference evidence="3" key="1">
    <citation type="submission" date="2020-11" db="EMBL/GenBank/DDBJ databases">
        <title>Multidrug resistant novel bacterium Savagea serpentis sp. nov., isolated from the scats of a vine snake (Ahaetulla nasuta).</title>
        <authorList>
            <person name="Venkata Ramana V."/>
            <person name="Vikas Patil S."/>
            <person name="Yogita Lugani V."/>
        </authorList>
    </citation>
    <scope>NUCLEOTIDE SEQUENCE</scope>
    <source>
        <strain evidence="3">SN6</strain>
    </source>
</reference>
<keyword evidence="4" id="KW-1185">Reference proteome</keyword>
<comment type="caution">
    <text evidence="3">The sequence shown here is derived from an EMBL/GenBank/DDBJ whole genome shotgun (WGS) entry which is preliminary data.</text>
</comment>
<dbReference type="Pfam" id="PF14542">
    <property type="entry name" value="Acetyltransf_CG"/>
    <property type="match status" value="1"/>
</dbReference>
<evidence type="ECO:0000313" key="4">
    <source>
        <dbReference type="Proteomes" id="UP000622653"/>
    </source>
</evidence>
<dbReference type="RefSeq" id="WP_194563405.1">
    <property type="nucleotide sequence ID" value="NZ_JADKPV010000006.1"/>
</dbReference>
<dbReference type="InterPro" id="IPR045057">
    <property type="entry name" value="Gcn5-rel_NAT"/>
</dbReference>
<dbReference type="EMBL" id="JADKPV010000006">
    <property type="protein sequence ID" value="MBF4501925.1"/>
    <property type="molecule type" value="Genomic_DNA"/>
</dbReference>
<evidence type="ECO:0000259" key="1">
    <source>
        <dbReference type="PROSITE" id="PS51186"/>
    </source>
</evidence>
<evidence type="ECO:0000259" key="2">
    <source>
        <dbReference type="PROSITE" id="PS51729"/>
    </source>
</evidence>
<dbReference type="InterPro" id="IPR031165">
    <property type="entry name" value="GNAT_YJDJ"/>
</dbReference>
<protein>
    <submittedName>
        <fullName evidence="3">N-acetyltransferase</fullName>
    </submittedName>
</protein>
<feature type="domain" description="N-acetyltransferase" evidence="1">
    <location>
        <begin position="1"/>
        <end position="90"/>
    </location>
</feature>
<dbReference type="GO" id="GO:0016747">
    <property type="term" value="F:acyltransferase activity, transferring groups other than amino-acyl groups"/>
    <property type="evidence" value="ECO:0007669"/>
    <property type="project" value="InterPro"/>
</dbReference>
<sequence length="90" mass="10324">MVEIKEGKQRFYVGDSESDNIAEIHYVPTGKDRIIVDHTFVSDELRGQGVGELLVERIVHYARETNKKIIPLCPFAKQQIDANPDYHDIL</sequence>
<dbReference type="CDD" id="cd04301">
    <property type="entry name" value="NAT_SF"/>
    <property type="match status" value="1"/>
</dbReference>
<organism evidence="3 4">
    <name type="scientific">Savagea serpentis</name>
    <dbReference type="NCBI Taxonomy" id="2785297"/>
    <lineage>
        <taxon>Bacteria</taxon>
        <taxon>Bacillati</taxon>
        <taxon>Bacillota</taxon>
        <taxon>Bacilli</taxon>
        <taxon>Bacillales</taxon>
        <taxon>Caryophanaceae</taxon>
        <taxon>Savagea</taxon>
    </lineage>
</organism>